<proteinExistence type="predicted"/>
<gene>
    <name evidence="1" type="ORF">BN9_069260</name>
</gene>
<keyword evidence="2" id="KW-1185">Reference proteome</keyword>
<reference evidence="1 2" key="1">
    <citation type="submission" date="2012-05" db="EMBL/GenBank/DDBJ databases">
        <title>Recombination and specialization in a pathogen metapopulation.</title>
        <authorList>
            <person name="Gardiner A."/>
            <person name="Kemen E."/>
            <person name="Schultz-Larsen T."/>
            <person name="MacLean D."/>
            <person name="Van Oosterhout C."/>
            <person name="Jones J.D.G."/>
        </authorList>
    </citation>
    <scope>NUCLEOTIDE SEQUENCE [LARGE SCALE GENOMIC DNA]</scope>
    <source>
        <strain evidence="1 2">Ac Nc2</strain>
    </source>
</reference>
<protein>
    <submittedName>
        <fullName evidence="1">Uncharacterized protein</fullName>
    </submittedName>
</protein>
<dbReference type="InParanoid" id="A0A024FTD6"/>
<comment type="caution">
    <text evidence="1">The sequence shown here is derived from an EMBL/GenBank/DDBJ whole genome shotgun (WGS) entry which is preliminary data.</text>
</comment>
<sequence>MEQVGVVILKFGHFGCICQNVLSIAPQIRTSKCVALSQHSSVLEMLLVISVDERPFLCIQWQRVCALNIRLEATDAIVEGILYRFWKMRHSGKHYQVGGSGAGLFDRCSGRIAGL</sequence>
<organism evidence="1 2">
    <name type="scientific">Albugo candida</name>
    <dbReference type="NCBI Taxonomy" id="65357"/>
    <lineage>
        <taxon>Eukaryota</taxon>
        <taxon>Sar</taxon>
        <taxon>Stramenopiles</taxon>
        <taxon>Oomycota</taxon>
        <taxon>Peronosporomycetes</taxon>
        <taxon>Albuginales</taxon>
        <taxon>Albuginaceae</taxon>
        <taxon>Albugo</taxon>
    </lineage>
</organism>
<dbReference type="EMBL" id="CAIX01000114">
    <property type="protein sequence ID" value="CCI10167.1"/>
    <property type="molecule type" value="Genomic_DNA"/>
</dbReference>
<dbReference type="Proteomes" id="UP000053237">
    <property type="component" value="Unassembled WGS sequence"/>
</dbReference>
<name>A0A024FTD6_9STRA</name>
<evidence type="ECO:0000313" key="1">
    <source>
        <dbReference type="EMBL" id="CCI10167.1"/>
    </source>
</evidence>
<accession>A0A024FTD6</accession>
<evidence type="ECO:0000313" key="2">
    <source>
        <dbReference type="Proteomes" id="UP000053237"/>
    </source>
</evidence>
<dbReference type="AlphaFoldDB" id="A0A024FTD6"/>